<accession>A0A4Q1S9N2</accession>
<dbReference type="OrthoDB" id="103619at2"/>
<dbReference type="InterPro" id="IPR014729">
    <property type="entry name" value="Rossmann-like_a/b/a_fold"/>
</dbReference>
<dbReference type="AlphaFoldDB" id="A0A4Q1S9N2"/>
<sequence length="439" mass="49066">MEAYIERVVDLTDPNDNQILNQSVEDARAAILANDAERVRRISGSFALLARDGKTVRMARSLDRPMRYFLAKRAEGPALIVAPRIDAIYQQLVTEGLADQFHPGYTRMVPAHYITELQLIGCPDPDPTYTRFFTPVSNALSTDTNEIGRAYIAALADEIAAWLQSIPESQPIGVCFSGGIDSGSVFLVTYHVMRKLGMSPARLKAFTLDLGDGPDLQQARAFLDSLGLGLFLETIEADPASLHAEETIRITEDYKALDVESATMALALLGGIRRRYPEWKYLIDGDGGDENLKDYPIEENPELTIRSVVHNQMLYQEGWGVGRIKHSLTYSGGLSRSYTRTYAPARHYGFAGFSPYTRPNVIAVAEAVPFIAITNYSVPRLYELKGEIVAAGVRALTGLEMPVYEKRRFQHGAIPKEAMRQHLPLREAEYRRRFLSIYQ</sequence>
<organism evidence="2 3">
    <name type="scientific">Silvibacterium dinghuense</name>
    <dbReference type="NCBI Taxonomy" id="1560006"/>
    <lineage>
        <taxon>Bacteria</taxon>
        <taxon>Pseudomonadati</taxon>
        <taxon>Acidobacteriota</taxon>
        <taxon>Terriglobia</taxon>
        <taxon>Terriglobales</taxon>
        <taxon>Acidobacteriaceae</taxon>
        <taxon>Silvibacterium</taxon>
    </lineage>
</organism>
<evidence type="ECO:0000259" key="1">
    <source>
        <dbReference type="Pfam" id="PF00733"/>
    </source>
</evidence>
<evidence type="ECO:0000313" key="3">
    <source>
        <dbReference type="Proteomes" id="UP000290253"/>
    </source>
</evidence>
<dbReference type="InterPro" id="IPR001962">
    <property type="entry name" value="Asn_synthase"/>
</dbReference>
<feature type="domain" description="Asparagine synthetase" evidence="1">
    <location>
        <begin position="169"/>
        <end position="303"/>
    </location>
</feature>
<dbReference type="RefSeq" id="WP_129209513.1">
    <property type="nucleotide sequence ID" value="NZ_BMGU01000002.1"/>
</dbReference>
<comment type="caution">
    <text evidence="2">The sequence shown here is derived from an EMBL/GenBank/DDBJ whole genome shotgun (WGS) entry which is preliminary data.</text>
</comment>
<dbReference type="SUPFAM" id="SSF52402">
    <property type="entry name" value="Adenine nucleotide alpha hydrolases-like"/>
    <property type="match status" value="1"/>
</dbReference>
<gene>
    <name evidence="2" type="ORF">ESZ00_16960</name>
</gene>
<keyword evidence="3" id="KW-1185">Reference proteome</keyword>
<dbReference type="GO" id="GO:0004066">
    <property type="term" value="F:asparagine synthase (glutamine-hydrolyzing) activity"/>
    <property type="evidence" value="ECO:0007669"/>
    <property type="project" value="InterPro"/>
</dbReference>
<dbReference type="Gene3D" id="3.40.50.620">
    <property type="entry name" value="HUPs"/>
    <property type="match status" value="1"/>
</dbReference>
<name>A0A4Q1S9N2_9BACT</name>
<dbReference type="Pfam" id="PF00733">
    <property type="entry name" value="Asn_synthase"/>
    <property type="match status" value="1"/>
</dbReference>
<dbReference type="GO" id="GO:0006529">
    <property type="term" value="P:asparagine biosynthetic process"/>
    <property type="evidence" value="ECO:0007669"/>
    <property type="project" value="InterPro"/>
</dbReference>
<dbReference type="EMBL" id="SDMK01000004">
    <property type="protein sequence ID" value="RXS93738.1"/>
    <property type="molecule type" value="Genomic_DNA"/>
</dbReference>
<reference evidence="2 3" key="1">
    <citation type="journal article" date="2016" name="Int. J. Syst. Evol. Microbiol.">
        <title>Acidipila dinghuensis sp. nov., an acidobacterium isolated from forest soil.</title>
        <authorList>
            <person name="Jiang Y.W."/>
            <person name="Wang J."/>
            <person name="Chen M.H."/>
            <person name="Lv Y.Y."/>
            <person name="Qiu L.H."/>
        </authorList>
    </citation>
    <scope>NUCLEOTIDE SEQUENCE [LARGE SCALE GENOMIC DNA]</scope>
    <source>
        <strain evidence="2 3">DHOF10</strain>
    </source>
</reference>
<evidence type="ECO:0000313" key="2">
    <source>
        <dbReference type="EMBL" id="RXS93738.1"/>
    </source>
</evidence>
<protein>
    <submittedName>
        <fullName evidence="2">Asparagine synthetase B family protein</fullName>
    </submittedName>
</protein>
<proteinExistence type="predicted"/>
<dbReference type="Proteomes" id="UP000290253">
    <property type="component" value="Unassembled WGS sequence"/>
</dbReference>